<evidence type="ECO:0000256" key="6">
    <source>
        <dbReference type="ARBA" id="ARBA00022556"/>
    </source>
</evidence>
<evidence type="ECO:0000256" key="13">
    <source>
        <dbReference type="HAMAP-Rule" id="MF_00409"/>
    </source>
</evidence>
<feature type="binding site" evidence="13">
    <location>
        <begin position="50"/>
        <end position="57"/>
    </location>
    <ligand>
        <name>ATP</name>
        <dbReference type="ChEBI" id="CHEBI:30616"/>
    </ligand>
</feature>
<dbReference type="GO" id="GO:0005886">
    <property type="term" value="C:plasma membrane"/>
    <property type="evidence" value="ECO:0007669"/>
    <property type="project" value="TreeGrafter"/>
</dbReference>
<dbReference type="GO" id="GO:0009244">
    <property type="term" value="P:lipopolysaccharide core region biosynthetic process"/>
    <property type="evidence" value="ECO:0007669"/>
    <property type="project" value="TreeGrafter"/>
</dbReference>
<dbReference type="InterPro" id="IPR027417">
    <property type="entry name" value="P-loop_NTPase"/>
</dbReference>
<dbReference type="GO" id="GO:0005524">
    <property type="term" value="F:ATP binding"/>
    <property type="evidence" value="ECO:0007669"/>
    <property type="project" value="UniProtKB-UniRule"/>
</dbReference>
<keyword evidence="9 13" id="KW-0418">Kinase</keyword>
<dbReference type="EMBL" id="QGDT01000007">
    <property type="protein sequence ID" value="PWJ57321.1"/>
    <property type="molecule type" value="Genomic_DNA"/>
</dbReference>
<evidence type="ECO:0000256" key="8">
    <source>
        <dbReference type="ARBA" id="ARBA00022741"/>
    </source>
</evidence>
<comment type="pathway">
    <text evidence="2 13">Glycolipid biosynthesis; lipid IV(A) biosynthesis; lipid IV(A) from (3R)-3-hydroxytetradecanoyl-[acyl-carrier-protein] and UDP-N-acetyl-alpha-D-glucosamine: step 6/6.</text>
</comment>
<keyword evidence="10 13" id="KW-0067">ATP-binding</keyword>
<dbReference type="PANTHER" id="PTHR42724">
    <property type="entry name" value="TETRAACYLDISACCHARIDE 4'-KINASE"/>
    <property type="match status" value="1"/>
</dbReference>
<evidence type="ECO:0000256" key="3">
    <source>
        <dbReference type="ARBA" id="ARBA00012071"/>
    </source>
</evidence>
<reference evidence="14 15" key="1">
    <citation type="submission" date="2018-03" db="EMBL/GenBank/DDBJ databases">
        <title>Genomic Encyclopedia of Archaeal and Bacterial Type Strains, Phase II (KMG-II): from individual species to whole genera.</title>
        <authorList>
            <person name="Goeker M."/>
        </authorList>
    </citation>
    <scope>NUCLEOTIDE SEQUENCE [LARGE SCALE GENOMIC DNA]</scope>
    <source>
        <strain evidence="14 15">DSM 100346</strain>
    </source>
</reference>
<evidence type="ECO:0000256" key="2">
    <source>
        <dbReference type="ARBA" id="ARBA00004870"/>
    </source>
</evidence>
<keyword evidence="5 13" id="KW-0444">Lipid biosynthesis</keyword>
<evidence type="ECO:0000313" key="15">
    <source>
        <dbReference type="Proteomes" id="UP000245880"/>
    </source>
</evidence>
<dbReference type="UniPathway" id="UPA00359">
    <property type="reaction ID" value="UER00482"/>
</dbReference>
<dbReference type="Proteomes" id="UP000245880">
    <property type="component" value="Unassembled WGS sequence"/>
</dbReference>
<dbReference type="HAMAP" id="MF_00409">
    <property type="entry name" value="LpxK"/>
    <property type="match status" value="1"/>
</dbReference>
<keyword evidence="11 13" id="KW-0443">Lipid metabolism</keyword>
<evidence type="ECO:0000256" key="1">
    <source>
        <dbReference type="ARBA" id="ARBA00002274"/>
    </source>
</evidence>
<keyword evidence="15" id="KW-1185">Reference proteome</keyword>
<proteinExistence type="inferred from homology"/>
<keyword evidence="6 13" id="KW-0441">Lipid A biosynthesis</keyword>
<evidence type="ECO:0000256" key="12">
    <source>
        <dbReference type="ARBA" id="ARBA00029757"/>
    </source>
</evidence>
<name>A0A316AI43_9BACT</name>
<dbReference type="InterPro" id="IPR003758">
    <property type="entry name" value="LpxK"/>
</dbReference>
<dbReference type="NCBIfam" id="TIGR00682">
    <property type="entry name" value="lpxK"/>
    <property type="match status" value="1"/>
</dbReference>
<comment type="catalytic activity">
    <reaction evidence="13">
        <text>a lipid A disaccharide + ATP = a lipid IVA + ADP + H(+)</text>
        <dbReference type="Rhea" id="RHEA:67840"/>
        <dbReference type="ChEBI" id="CHEBI:15378"/>
        <dbReference type="ChEBI" id="CHEBI:30616"/>
        <dbReference type="ChEBI" id="CHEBI:176343"/>
        <dbReference type="ChEBI" id="CHEBI:176425"/>
        <dbReference type="ChEBI" id="CHEBI:456216"/>
        <dbReference type="EC" id="2.7.1.130"/>
    </reaction>
</comment>
<accession>A0A316AI43</accession>
<sequence>MKQPTLSKLALRPFSGLYGLITGIRNWLYDHEVFAVAKVQPFTISVGNLTVGGTGKTPVTEYLTRLLLPHYDLAILSRGYGRSTKGYLLATPTTDARLIGDEPRQYFEKFAPTVAVAVCESRVKGAHRLWQQYPQKELLLLDDAFQHRAIKRDINILLSDYNRPFYMDHPFPEGRLRETRHGARRADLILVTKCPTSLHIDEKNHITQAIRKYCRPEAPIFFAGIKYGPPILISGKQSPIKRVVLLTGIANPAPFLAAMEQNFEVMGHYNFPDHHNYTEDDLQDMIGKLKNDTFVLTTEKDIVKLKSLDLGSLLDQRLAYVPIEVDLAENQEAFDQYIEQNIKKGTSLNPLK</sequence>
<evidence type="ECO:0000256" key="5">
    <source>
        <dbReference type="ARBA" id="ARBA00022516"/>
    </source>
</evidence>
<comment type="caution">
    <text evidence="14">The sequence shown here is derived from an EMBL/GenBank/DDBJ whole genome shotgun (WGS) entry which is preliminary data.</text>
</comment>
<protein>
    <recommendedName>
        <fullName evidence="4 13">Tetraacyldisaccharide 4'-kinase</fullName>
        <ecNumber evidence="3 13">2.7.1.130</ecNumber>
    </recommendedName>
    <alternativeName>
        <fullName evidence="12 13">Lipid A 4'-kinase</fullName>
    </alternativeName>
</protein>
<organism evidence="14 15">
    <name type="scientific">Dyadobacter jejuensis</name>
    <dbReference type="NCBI Taxonomy" id="1082580"/>
    <lineage>
        <taxon>Bacteria</taxon>
        <taxon>Pseudomonadati</taxon>
        <taxon>Bacteroidota</taxon>
        <taxon>Cytophagia</taxon>
        <taxon>Cytophagales</taxon>
        <taxon>Spirosomataceae</taxon>
        <taxon>Dyadobacter</taxon>
    </lineage>
</organism>
<dbReference type="Pfam" id="PF02606">
    <property type="entry name" value="LpxK"/>
    <property type="match status" value="1"/>
</dbReference>
<gene>
    <name evidence="13" type="primary">lpxK</name>
    <name evidence="14" type="ORF">CLV98_10728</name>
</gene>
<dbReference type="EC" id="2.7.1.130" evidence="3 13"/>
<evidence type="ECO:0000256" key="9">
    <source>
        <dbReference type="ARBA" id="ARBA00022777"/>
    </source>
</evidence>
<dbReference type="RefSeq" id="WP_109674967.1">
    <property type="nucleotide sequence ID" value="NZ_QGDT01000007.1"/>
</dbReference>
<dbReference type="AlphaFoldDB" id="A0A316AI43"/>
<evidence type="ECO:0000256" key="7">
    <source>
        <dbReference type="ARBA" id="ARBA00022679"/>
    </source>
</evidence>
<dbReference type="PANTHER" id="PTHR42724:SF1">
    <property type="entry name" value="TETRAACYLDISACCHARIDE 4'-KINASE, MITOCHONDRIAL-RELATED"/>
    <property type="match status" value="1"/>
</dbReference>
<comment type="function">
    <text evidence="1 13">Transfers the gamma-phosphate of ATP to the 4'-position of a tetraacyldisaccharide 1-phosphate intermediate (termed DS-1-P) to form tetraacyldisaccharide 1,4'-bis-phosphate (lipid IVA).</text>
</comment>
<evidence type="ECO:0000256" key="10">
    <source>
        <dbReference type="ARBA" id="ARBA00022840"/>
    </source>
</evidence>
<dbReference type="GO" id="GO:0009245">
    <property type="term" value="P:lipid A biosynthetic process"/>
    <property type="evidence" value="ECO:0007669"/>
    <property type="project" value="UniProtKB-UniRule"/>
</dbReference>
<evidence type="ECO:0000313" key="14">
    <source>
        <dbReference type="EMBL" id="PWJ57321.1"/>
    </source>
</evidence>
<dbReference type="GO" id="GO:0009029">
    <property type="term" value="F:lipid-A 4'-kinase activity"/>
    <property type="evidence" value="ECO:0007669"/>
    <property type="project" value="UniProtKB-UniRule"/>
</dbReference>
<keyword evidence="7 13" id="KW-0808">Transferase</keyword>
<dbReference type="SUPFAM" id="SSF52540">
    <property type="entry name" value="P-loop containing nucleoside triphosphate hydrolases"/>
    <property type="match status" value="1"/>
</dbReference>
<evidence type="ECO:0000256" key="4">
    <source>
        <dbReference type="ARBA" id="ARBA00016436"/>
    </source>
</evidence>
<comment type="similarity">
    <text evidence="13">Belongs to the LpxK family.</text>
</comment>
<keyword evidence="8 13" id="KW-0547">Nucleotide-binding</keyword>
<dbReference type="OrthoDB" id="9766423at2"/>
<evidence type="ECO:0000256" key="11">
    <source>
        <dbReference type="ARBA" id="ARBA00023098"/>
    </source>
</evidence>